<sequence length="262" mass="29612">MSCIPPKKLSSDLRKIQQAERESLKEYVSRFNIEAIHIENLNHEIAYEAIKKGSRNNKLDKSKDRSQEKHDKEEPIRVVIVIVGRPRGHKNNGKRVAEVVSLKNVFSFDTESLSKDSITFEPKDYENIKRPHSKPLLINILLNRYIVQRVLINIGSSINLITLKVYKKLGFKKAYLTKVMFPLVGLGDKTMPVAGTTNLIVILGNKVHKRIIYMEFVVVDIPLSYNAILGRPILNGNNILINMDCLCLKFPAPGGIAVVRGS</sequence>
<dbReference type="EMBL" id="JARPOI010000024">
    <property type="protein sequence ID" value="KAJ9131647.1"/>
    <property type="molecule type" value="Genomic_DNA"/>
</dbReference>
<proteinExistence type="predicted"/>
<evidence type="ECO:0000313" key="1">
    <source>
        <dbReference type="EMBL" id="KAJ9131647.1"/>
    </source>
</evidence>
<keyword evidence="2" id="KW-1185">Reference proteome</keyword>
<accession>A0ABQ9KC56</accession>
<name>A0ABQ9KC56_HEVBR</name>
<dbReference type="PANTHER" id="PTHR33240">
    <property type="entry name" value="OS08G0508500 PROTEIN"/>
    <property type="match status" value="1"/>
</dbReference>
<comment type="caution">
    <text evidence="1">The sequence shown here is derived from an EMBL/GenBank/DDBJ whole genome shotgun (WGS) entry which is preliminary data.</text>
</comment>
<gene>
    <name evidence="1" type="ORF">P3X46_034985</name>
</gene>
<dbReference type="SUPFAM" id="SSF50630">
    <property type="entry name" value="Acid proteases"/>
    <property type="match status" value="1"/>
</dbReference>
<reference evidence="1 2" key="1">
    <citation type="journal article" date="2023" name="Plant Biotechnol. J.">
        <title>Chromosome-level wild Hevea brasiliensis genome provides new tools for genomic-assisted breeding and valuable loci to elevate rubber yield.</title>
        <authorList>
            <person name="Cheng H."/>
            <person name="Song X."/>
            <person name="Hu Y."/>
            <person name="Wu T."/>
            <person name="Yang Q."/>
            <person name="An Z."/>
            <person name="Feng S."/>
            <person name="Deng Z."/>
            <person name="Wu W."/>
            <person name="Zeng X."/>
            <person name="Tu M."/>
            <person name="Wang X."/>
            <person name="Huang H."/>
        </authorList>
    </citation>
    <scope>NUCLEOTIDE SEQUENCE [LARGE SCALE GENOMIC DNA]</scope>
    <source>
        <strain evidence="1">MT/VB/25A 57/8</strain>
    </source>
</reference>
<dbReference type="InterPro" id="IPR021109">
    <property type="entry name" value="Peptidase_aspartic_dom_sf"/>
</dbReference>
<dbReference type="Gene3D" id="2.40.70.10">
    <property type="entry name" value="Acid Proteases"/>
    <property type="match status" value="1"/>
</dbReference>
<dbReference type="CDD" id="cd00303">
    <property type="entry name" value="retropepsin_like"/>
    <property type="match status" value="1"/>
</dbReference>
<protein>
    <recommendedName>
        <fullName evidence="3">Retrotransposon gag domain-containing protein</fullName>
    </recommendedName>
</protein>
<dbReference type="PANTHER" id="PTHR33240:SF15">
    <property type="entry name" value="GAG-PRO-LIKE PROTEIN"/>
    <property type="match status" value="1"/>
</dbReference>
<evidence type="ECO:0008006" key="3">
    <source>
        <dbReference type="Google" id="ProtNLM"/>
    </source>
</evidence>
<dbReference type="Proteomes" id="UP001174677">
    <property type="component" value="Unassembled WGS sequence"/>
</dbReference>
<organism evidence="1 2">
    <name type="scientific">Hevea brasiliensis</name>
    <name type="common">Para rubber tree</name>
    <name type="synonym">Siphonia brasiliensis</name>
    <dbReference type="NCBI Taxonomy" id="3981"/>
    <lineage>
        <taxon>Eukaryota</taxon>
        <taxon>Viridiplantae</taxon>
        <taxon>Streptophyta</taxon>
        <taxon>Embryophyta</taxon>
        <taxon>Tracheophyta</taxon>
        <taxon>Spermatophyta</taxon>
        <taxon>Magnoliopsida</taxon>
        <taxon>eudicotyledons</taxon>
        <taxon>Gunneridae</taxon>
        <taxon>Pentapetalae</taxon>
        <taxon>rosids</taxon>
        <taxon>fabids</taxon>
        <taxon>Malpighiales</taxon>
        <taxon>Euphorbiaceae</taxon>
        <taxon>Crotonoideae</taxon>
        <taxon>Micrandreae</taxon>
        <taxon>Hevea</taxon>
    </lineage>
</organism>
<evidence type="ECO:0000313" key="2">
    <source>
        <dbReference type="Proteomes" id="UP001174677"/>
    </source>
</evidence>